<reference evidence="9 10" key="1">
    <citation type="submission" date="2018-04" db="EMBL/GenBank/DDBJ databases">
        <title>Denitrifier Microvirgula.</title>
        <authorList>
            <person name="Anderson E."/>
            <person name="Jang J."/>
            <person name="Ishii S."/>
        </authorList>
    </citation>
    <scope>NUCLEOTIDE SEQUENCE [LARGE SCALE GENOMIC DNA]</scope>
    <source>
        <strain evidence="9 10">BE2.4</strain>
    </source>
</reference>
<dbReference type="UniPathway" id="UPA00115">
    <property type="reaction ID" value="UER00409"/>
</dbReference>
<gene>
    <name evidence="7 9" type="primary">pgl</name>
    <name evidence="9" type="ORF">DAI18_13970</name>
</gene>
<dbReference type="InterPro" id="IPR039104">
    <property type="entry name" value="6PGL"/>
</dbReference>
<evidence type="ECO:0000256" key="7">
    <source>
        <dbReference type="RuleBase" id="RU365095"/>
    </source>
</evidence>
<dbReference type="EC" id="3.1.1.31" evidence="5 7"/>
<dbReference type="SUPFAM" id="SSF100950">
    <property type="entry name" value="NagB/RpiA/CoA transferase-like"/>
    <property type="match status" value="1"/>
</dbReference>
<sequence length="247" mass="26255">MAAVRRFFSDNKNAMTRKLHVSDDADSVACAAAEALIVHLGHAIRTHGRALLALAGGRTPEALYRRLAAPAQSARIDWPHVVLIVGDERCVPVDHPDSNEGMIRHHLLDRLPTAPAALLGWHYHGDPQAAVNAFSHAFAALDGGVAPRLDIALLGLGRDGHTASLFPQQPCPPGIAAVTHAPDGQPRMTLGHDTLAAARARLFLACGRDKAHALGLVWQGTDLPATALANAEWFVDEAAAIHADDEM</sequence>
<dbReference type="GO" id="GO:0006098">
    <property type="term" value="P:pentose-phosphate shunt"/>
    <property type="evidence" value="ECO:0007669"/>
    <property type="project" value="UniProtKB-UniPathway"/>
</dbReference>
<dbReference type="GO" id="GO:0017057">
    <property type="term" value="F:6-phosphogluconolactonase activity"/>
    <property type="evidence" value="ECO:0007669"/>
    <property type="project" value="UniProtKB-UniRule"/>
</dbReference>
<dbReference type="NCBIfam" id="TIGR01198">
    <property type="entry name" value="pgl"/>
    <property type="match status" value="1"/>
</dbReference>
<dbReference type="InterPro" id="IPR037171">
    <property type="entry name" value="NagB/RpiA_transferase-like"/>
</dbReference>
<evidence type="ECO:0000256" key="4">
    <source>
        <dbReference type="ARBA" id="ARBA00010662"/>
    </source>
</evidence>
<dbReference type="InterPro" id="IPR005900">
    <property type="entry name" value="6-phosphogluconolactonase_DevB"/>
</dbReference>
<feature type="domain" description="Glucosamine/galactosamine-6-phosphate isomerase" evidence="8">
    <location>
        <begin position="24"/>
        <end position="229"/>
    </location>
</feature>
<evidence type="ECO:0000313" key="9">
    <source>
        <dbReference type="EMBL" id="AVY95026.1"/>
    </source>
</evidence>
<dbReference type="EMBL" id="CP028519">
    <property type="protein sequence ID" value="AVY95026.1"/>
    <property type="molecule type" value="Genomic_DNA"/>
</dbReference>
<dbReference type="Pfam" id="PF01182">
    <property type="entry name" value="Glucosamine_iso"/>
    <property type="match status" value="1"/>
</dbReference>
<evidence type="ECO:0000256" key="1">
    <source>
        <dbReference type="ARBA" id="ARBA00000832"/>
    </source>
</evidence>
<evidence type="ECO:0000256" key="6">
    <source>
        <dbReference type="ARBA" id="ARBA00020337"/>
    </source>
</evidence>
<dbReference type="KEGG" id="maer:DAI18_13970"/>
<dbReference type="Proteomes" id="UP000244173">
    <property type="component" value="Chromosome"/>
</dbReference>
<dbReference type="AlphaFoldDB" id="A0A2S0PCD2"/>
<comment type="catalytic activity">
    <reaction evidence="1 7">
        <text>6-phospho-D-glucono-1,5-lactone + H2O = 6-phospho-D-gluconate + H(+)</text>
        <dbReference type="Rhea" id="RHEA:12556"/>
        <dbReference type="ChEBI" id="CHEBI:15377"/>
        <dbReference type="ChEBI" id="CHEBI:15378"/>
        <dbReference type="ChEBI" id="CHEBI:57955"/>
        <dbReference type="ChEBI" id="CHEBI:58759"/>
        <dbReference type="EC" id="3.1.1.31"/>
    </reaction>
</comment>
<evidence type="ECO:0000256" key="3">
    <source>
        <dbReference type="ARBA" id="ARBA00004961"/>
    </source>
</evidence>
<comment type="function">
    <text evidence="2 7">Hydrolysis of 6-phosphogluconolactone to 6-phosphogluconate.</text>
</comment>
<accession>A0A2S0PCD2</accession>
<keyword evidence="7" id="KW-0378">Hydrolase</keyword>
<name>A0A2S0PCD2_9NEIS</name>
<comment type="pathway">
    <text evidence="3 7">Carbohydrate degradation; pentose phosphate pathway; D-ribulose 5-phosphate from D-glucose 6-phosphate (oxidative stage): step 2/3.</text>
</comment>
<dbReference type="InterPro" id="IPR006148">
    <property type="entry name" value="Glc/Gal-6P_isomerase"/>
</dbReference>
<dbReference type="STRING" id="1122240.GCA_000620105_01495"/>
<dbReference type="Gene3D" id="3.40.50.1360">
    <property type="match status" value="1"/>
</dbReference>
<comment type="similarity">
    <text evidence="4 7">Belongs to the glucosamine/galactosamine-6-phosphate isomerase family. 6-phosphogluconolactonase subfamily.</text>
</comment>
<proteinExistence type="inferred from homology"/>
<evidence type="ECO:0000256" key="2">
    <source>
        <dbReference type="ARBA" id="ARBA00002681"/>
    </source>
</evidence>
<keyword evidence="10" id="KW-1185">Reference proteome</keyword>
<evidence type="ECO:0000256" key="5">
    <source>
        <dbReference type="ARBA" id="ARBA00013198"/>
    </source>
</evidence>
<dbReference type="PANTHER" id="PTHR11054">
    <property type="entry name" value="6-PHOSPHOGLUCONOLACTONASE"/>
    <property type="match status" value="1"/>
</dbReference>
<organism evidence="9 10">
    <name type="scientific">Microvirgula aerodenitrificans</name>
    <dbReference type="NCBI Taxonomy" id="57480"/>
    <lineage>
        <taxon>Bacteria</taxon>
        <taxon>Pseudomonadati</taxon>
        <taxon>Pseudomonadota</taxon>
        <taxon>Betaproteobacteria</taxon>
        <taxon>Neisseriales</taxon>
        <taxon>Aquaspirillaceae</taxon>
        <taxon>Microvirgula</taxon>
    </lineage>
</organism>
<dbReference type="PANTHER" id="PTHR11054:SF0">
    <property type="entry name" value="6-PHOSPHOGLUCONOLACTONASE"/>
    <property type="match status" value="1"/>
</dbReference>
<dbReference type="GO" id="GO:0005975">
    <property type="term" value="P:carbohydrate metabolic process"/>
    <property type="evidence" value="ECO:0007669"/>
    <property type="project" value="UniProtKB-UniRule"/>
</dbReference>
<evidence type="ECO:0000313" key="10">
    <source>
        <dbReference type="Proteomes" id="UP000244173"/>
    </source>
</evidence>
<evidence type="ECO:0000259" key="8">
    <source>
        <dbReference type="Pfam" id="PF01182"/>
    </source>
</evidence>
<protein>
    <recommendedName>
        <fullName evidence="6 7">6-phosphogluconolactonase</fullName>
        <shortName evidence="7">6PGL</shortName>
        <ecNumber evidence="5 7">3.1.1.31</ecNumber>
    </recommendedName>
</protein>